<evidence type="ECO:0000259" key="1">
    <source>
        <dbReference type="Pfam" id="PF24891"/>
    </source>
</evidence>
<dbReference type="STRING" id="314265.R2601_08396"/>
<sequence length="95" mass="10768">MRPVLHGDVICAACALLAVPRGTRWRQAREMVAQAEAADRYRRHFGRAHPDWGNGTLMAAALSRPIAPERRLDDPDYADCLILALEAVRLRHRER</sequence>
<dbReference type="Proteomes" id="UP000006230">
    <property type="component" value="Unassembled WGS sequence"/>
</dbReference>
<gene>
    <name evidence="2" type="ORF">R2601_08396</name>
</gene>
<evidence type="ECO:0000313" key="2">
    <source>
        <dbReference type="EMBL" id="EAU44353.1"/>
    </source>
</evidence>
<name>Q0FJK5_SALBH</name>
<protein>
    <recommendedName>
        <fullName evidence="1">DUF7742 domain-containing protein</fullName>
    </recommendedName>
</protein>
<dbReference type="HOGENOM" id="CLU_154613_0_0_5"/>
<organism evidence="2 3">
    <name type="scientific">Salipiger bermudensis (strain DSM 26914 / JCM 13377 / KCTC 12554 / HTCC2601)</name>
    <name type="common">Pelagibaca bermudensis</name>
    <dbReference type="NCBI Taxonomy" id="314265"/>
    <lineage>
        <taxon>Bacteria</taxon>
        <taxon>Pseudomonadati</taxon>
        <taxon>Pseudomonadota</taxon>
        <taxon>Alphaproteobacteria</taxon>
        <taxon>Rhodobacterales</taxon>
        <taxon>Roseobacteraceae</taxon>
        <taxon>Salipiger</taxon>
    </lineage>
</organism>
<proteinExistence type="predicted"/>
<dbReference type="eggNOG" id="ENOG5032Z1G">
    <property type="taxonomic scope" value="Bacteria"/>
</dbReference>
<dbReference type="Pfam" id="PF24891">
    <property type="entry name" value="DUF7742"/>
    <property type="match status" value="1"/>
</dbReference>
<dbReference type="OrthoDB" id="7863415at2"/>
<keyword evidence="3" id="KW-1185">Reference proteome</keyword>
<feature type="domain" description="DUF7742" evidence="1">
    <location>
        <begin position="2"/>
        <end position="88"/>
    </location>
</feature>
<dbReference type="RefSeq" id="WP_007792174.1">
    <property type="nucleotide sequence ID" value="NZ_DS022276.1"/>
</dbReference>
<dbReference type="InterPro" id="IPR056644">
    <property type="entry name" value="DUF7742"/>
</dbReference>
<reference evidence="2 3" key="1">
    <citation type="journal article" date="2010" name="J. Bacteriol.">
        <title>Genome sequences of Pelagibaca bermudensis HTCC2601T and Maritimibacter alkaliphilus HTCC2654T, the type strains of two marine Roseobacter genera.</title>
        <authorList>
            <person name="Thrash J.C."/>
            <person name="Cho J.C."/>
            <person name="Ferriera S."/>
            <person name="Johnson J."/>
            <person name="Vergin K.L."/>
            <person name="Giovannoni S.J."/>
        </authorList>
    </citation>
    <scope>NUCLEOTIDE SEQUENCE [LARGE SCALE GENOMIC DNA]</scope>
    <source>
        <strain evidence="3">DSM 26914 / JCM 13377 / KCTC 12554 / HTCC2601</strain>
    </source>
</reference>
<evidence type="ECO:0000313" key="3">
    <source>
        <dbReference type="Proteomes" id="UP000006230"/>
    </source>
</evidence>
<dbReference type="AlphaFoldDB" id="Q0FJK5"/>
<comment type="caution">
    <text evidence="2">The sequence shown here is derived from an EMBL/GenBank/DDBJ whole genome shotgun (WGS) entry which is preliminary data.</text>
</comment>
<accession>Q0FJK5</accession>
<dbReference type="EMBL" id="AATQ01000048">
    <property type="protein sequence ID" value="EAU44353.1"/>
    <property type="molecule type" value="Genomic_DNA"/>
</dbReference>